<evidence type="ECO:0000313" key="5">
    <source>
        <dbReference type="Proteomes" id="UP000183805"/>
    </source>
</evidence>
<dbReference type="Proteomes" id="UP000183805">
    <property type="component" value="Unassembled WGS sequence"/>
</dbReference>
<dbReference type="InterPro" id="IPR002941">
    <property type="entry name" value="DNA_methylase_N4/N6"/>
</dbReference>
<evidence type="ECO:0000313" key="4">
    <source>
        <dbReference type="EMBL" id="SFT99816.1"/>
    </source>
</evidence>
<dbReference type="GO" id="GO:0008168">
    <property type="term" value="F:methyltransferase activity"/>
    <property type="evidence" value="ECO:0007669"/>
    <property type="project" value="UniProtKB-KW"/>
</dbReference>
<accession>A0ABY1GY18</accession>
<keyword evidence="1 4" id="KW-0489">Methyltransferase</keyword>
<organism evidence="4 5">
    <name type="scientific">Pseudoalteromonas lipolytica</name>
    <dbReference type="NCBI Taxonomy" id="570156"/>
    <lineage>
        <taxon>Bacteria</taxon>
        <taxon>Pseudomonadati</taxon>
        <taxon>Pseudomonadota</taxon>
        <taxon>Gammaproteobacteria</taxon>
        <taxon>Alteromonadales</taxon>
        <taxon>Pseudoalteromonadaceae</taxon>
        <taxon>Pseudoalteromonas</taxon>
    </lineage>
</organism>
<keyword evidence="5" id="KW-1185">Reference proteome</keyword>
<dbReference type="Pfam" id="PF01555">
    <property type="entry name" value="N6_N4_Mtase"/>
    <property type="match status" value="1"/>
</dbReference>
<proteinExistence type="predicted"/>
<dbReference type="GO" id="GO:0032259">
    <property type="term" value="P:methylation"/>
    <property type="evidence" value="ECO:0007669"/>
    <property type="project" value="UniProtKB-KW"/>
</dbReference>
<dbReference type="SUPFAM" id="SSF53335">
    <property type="entry name" value="S-adenosyl-L-methionine-dependent methyltransferases"/>
    <property type="match status" value="1"/>
</dbReference>
<evidence type="ECO:0000256" key="1">
    <source>
        <dbReference type="ARBA" id="ARBA00022603"/>
    </source>
</evidence>
<reference evidence="4 5" key="1">
    <citation type="submission" date="2016-10" db="EMBL/GenBank/DDBJ databases">
        <authorList>
            <person name="Varghese N."/>
            <person name="Submissions S."/>
        </authorList>
    </citation>
    <scope>NUCLEOTIDE SEQUENCE [LARGE SCALE GENOMIC DNA]</scope>
    <source>
        <strain evidence="4 5">CGMCC 1.8499</strain>
    </source>
</reference>
<keyword evidence="2" id="KW-0808">Transferase</keyword>
<dbReference type="InterPro" id="IPR029063">
    <property type="entry name" value="SAM-dependent_MTases_sf"/>
</dbReference>
<name>A0ABY1GY18_9GAMM</name>
<comment type="caution">
    <text evidence="4">The sequence shown here is derived from an EMBL/GenBank/DDBJ whole genome shotgun (WGS) entry which is preliminary data.</text>
</comment>
<evidence type="ECO:0000256" key="2">
    <source>
        <dbReference type="ARBA" id="ARBA00022679"/>
    </source>
</evidence>
<sequence>MPTLDFKGKQFVYSHHLSVPFRELKVVADKSLPQEGNTASLDDNLIIHGDNLEALKALLPTHAGKVDCIFLPPYNTGNDFIYDDDFSVNSNDFLVSSNQKDEQGNRLVSNSESNGRFHSDWITMIYPRLKLSRNLMTTDGVIFISIDDNELANLRKVCDEVFGEYNFIGVLSVENNPKGRKNSSFISVSSEYCVIYAKDKNQSYFLENVPKKSSDMVLDEDGKYVHASGKRVIVGENSFNNAVDNNDSDKNYSVYYRDKDGDLVTRKETIDERDDSLLKEGYIKYFSHNKGVLVENTYTESKLKELHAKKSLSFSGEKIYEKNFNDTIRIKSQLVNKKYEAIIDGKKCQFSMPEFR</sequence>
<protein>
    <submittedName>
        <fullName evidence="4">DNA methylase</fullName>
    </submittedName>
</protein>
<dbReference type="Gene3D" id="3.40.50.150">
    <property type="entry name" value="Vaccinia Virus protein VP39"/>
    <property type="match status" value="1"/>
</dbReference>
<dbReference type="EMBL" id="FPAZ01000023">
    <property type="protein sequence ID" value="SFT99816.1"/>
    <property type="molecule type" value="Genomic_DNA"/>
</dbReference>
<dbReference type="RefSeq" id="WP_074989778.1">
    <property type="nucleotide sequence ID" value="NZ_FPAZ01000023.1"/>
</dbReference>
<evidence type="ECO:0000259" key="3">
    <source>
        <dbReference type="Pfam" id="PF01555"/>
    </source>
</evidence>
<feature type="domain" description="DNA methylase N-4/N-6" evidence="3">
    <location>
        <begin position="71"/>
        <end position="215"/>
    </location>
</feature>
<gene>
    <name evidence="4" type="ORF">SAMN04487854_12348</name>
</gene>